<evidence type="ECO:0000313" key="1">
    <source>
        <dbReference type="EMBL" id="CZR64025.1"/>
    </source>
</evidence>
<protein>
    <submittedName>
        <fullName evidence="1">Uncharacterized protein</fullName>
    </submittedName>
</protein>
<evidence type="ECO:0000313" key="2">
    <source>
        <dbReference type="Proteomes" id="UP000184330"/>
    </source>
</evidence>
<reference evidence="1 2" key="1">
    <citation type="submission" date="2016-03" db="EMBL/GenBank/DDBJ databases">
        <authorList>
            <person name="Ploux O."/>
        </authorList>
    </citation>
    <scope>NUCLEOTIDE SEQUENCE [LARGE SCALE GENOMIC DNA]</scope>
    <source>
        <strain evidence="1 2">UAMH 11012</strain>
    </source>
</reference>
<proteinExistence type="predicted"/>
<organism evidence="1 2">
    <name type="scientific">Phialocephala subalpina</name>
    <dbReference type="NCBI Taxonomy" id="576137"/>
    <lineage>
        <taxon>Eukaryota</taxon>
        <taxon>Fungi</taxon>
        <taxon>Dikarya</taxon>
        <taxon>Ascomycota</taxon>
        <taxon>Pezizomycotina</taxon>
        <taxon>Leotiomycetes</taxon>
        <taxon>Helotiales</taxon>
        <taxon>Mollisiaceae</taxon>
        <taxon>Phialocephala</taxon>
        <taxon>Phialocephala fortinii species complex</taxon>
    </lineage>
</organism>
<name>A0A1L7XG59_9HELO</name>
<dbReference type="AlphaFoldDB" id="A0A1L7XG59"/>
<dbReference type="EMBL" id="FJOG01000025">
    <property type="protein sequence ID" value="CZR64025.1"/>
    <property type="molecule type" value="Genomic_DNA"/>
</dbReference>
<accession>A0A1L7XG59</accession>
<dbReference type="Proteomes" id="UP000184330">
    <property type="component" value="Unassembled WGS sequence"/>
</dbReference>
<gene>
    <name evidence="1" type="ORF">PAC_13922</name>
</gene>
<sequence>MIDRVQQYTSPGFSDDAIFDIIERCATNITAVIKKETPLEGKTHNHVYKGWGIGPDVDRMDTLQAVAGTITRTPAHNWEPKSLKGFQRIPNPEGKGFVWQKTFIAPPPKKEEGIVQKAKSAVFSGFSGLYSYVGGESTPIPVGKKVVLTLPEFVIPPDAVVDGVYTAAWQGHSMERHLIRADTKRYVYDDKVRAKERRDVVMRTVDLIKRMDRENGFVDSELRIYDPKIFQGKIAEGWTAIPEGKEEEFVEKQWREMKAAQAEFEKKSRDDLGKFGKDGVADGGFSQGGFVYTQDGS</sequence>
<keyword evidence="2" id="KW-1185">Reference proteome</keyword>